<dbReference type="GO" id="GO:0102758">
    <property type="term" value="F:very-long-chain enoyl-CoA reductase activity"/>
    <property type="evidence" value="ECO:0007669"/>
    <property type="project" value="UniProtKB-EC"/>
</dbReference>
<evidence type="ECO:0000256" key="1">
    <source>
        <dbReference type="ARBA" id="ARBA00004477"/>
    </source>
</evidence>
<feature type="domain" description="Ubiquitin-like" evidence="11">
    <location>
        <begin position="1"/>
        <end position="91"/>
    </location>
</feature>
<comment type="similarity">
    <text evidence="2">Belongs to the steroid 5-alpha reductase family.</text>
</comment>
<dbReference type="InterPro" id="IPR001104">
    <property type="entry name" value="3-oxo-5_a-steroid_4-DH_C"/>
</dbReference>
<dbReference type="Gene3D" id="3.10.20.90">
    <property type="entry name" value="Phosphatidylinositol 3-kinase Catalytic Subunit, Chain A, domain 1"/>
    <property type="match status" value="1"/>
</dbReference>
<reference evidence="12" key="1">
    <citation type="submission" date="2022-07" db="EMBL/GenBank/DDBJ databases">
        <title>Phylogenomic reconstructions and comparative analyses of Kickxellomycotina fungi.</title>
        <authorList>
            <person name="Reynolds N.K."/>
            <person name="Stajich J.E."/>
            <person name="Barry K."/>
            <person name="Grigoriev I.V."/>
            <person name="Crous P."/>
            <person name="Smith M.E."/>
        </authorList>
    </citation>
    <scope>NUCLEOTIDE SEQUENCE</scope>
    <source>
        <strain evidence="12">NBRC 105413</strain>
    </source>
</reference>
<evidence type="ECO:0000256" key="3">
    <source>
        <dbReference type="ARBA" id="ARBA00022516"/>
    </source>
</evidence>
<keyword evidence="9 10" id="KW-0472">Membrane</keyword>
<keyword evidence="6 10" id="KW-1133">Transmembrane helix</keyword>
<dbReference type="GO" id="GO:0042761">
    <property type="term" value="P:very long-chain fatty acid biosynthetic process"/>
    <property type="evidence" value="ECO:0007669"/>
    <property type="project" value="TreeGrafter"/>
</dbReference>
<evidence type="ECO:0000256" key="2">
    <source>
        <dbReference type="ARBA" id="ARBA00007742"/>
    </source>
</evidence>
<evidence type="ECO:0000256" key="4">
    <source>
        <dbReference type="ARBA" id="ARBA00022692"/>
    </source>
</evidence>
<feature type="transmembrane region" description="Helical" evidence="10">
    <location>
        <begin position="175"/>
        <end position="192"/>
    </location>
</feature>
<evidence type="ECO:0000256" key="9">
    <source>
        <dbReference type="ARBA" id="ARBA00023136"/>
    </source>
</evidence>
<organism evidence="12 13">
    <name type="scientific">Coemansia asiatica</name>
    <dbReference type="NCBI Taxonomy" id="1052880"/>
    <lineage>
        <taxon>Eukaryota</taxon>
        <taxon>Fungi</taxon>
        <taxon>Fungi incertae sedis</taxon>
        <taxon>Zoopagomycota</taxon>
        <taxon>Kickxellomycotina</taxon>
        <taxon>Kickxellomycetes</taxon>
        <taxon>Kickxellales</taxon>
        <taxon>Kickxellaceae</taxon>
        <taxon>Coemansia</taxon>
    </lineage>
</organism>
<name>A0A9W8CMW2_9FUNG</name>
<evidence type="ECO:0000313" key="12">
    <source>
        <dbReference type="EMBL" id="KAJ1648069.1"/>
    </source>
</evidence>
<feature type="transmembrane region" description="Helical" evidence="10">
    <location>
        <begin position="246"/>
        <end position="268"/>
    </location>
</feature>
<dbReference type="GO" id="GO:0005789">
    <property type="term" value="C:endoplasmic reticulum membrane"/>
    <property type="evidence" value="ECO:0007669"/>
    <property type="project" value="UniProtKB-SubCell"/>
</dbReference>
<keyword evidence="5" id="KW-0521">NADP</keyword>
<evidence type="ECO:0000256" key="7">
    <source>
        <dbReference type="ARBA" id="ARBA00023002"/>
    </source>
</evidence>
<keyword evidence="3" id="KW-0444">Lipid biosynthesis</keyword>
<dbReference type="SUPFAM" id="SSF54236">
    <property type="entry name" value="Ubiquitin-like"/>
    <property type="match status" value="1"/>
</dbReference>
<dbReference type="PANTHER" id="PTHR10556">
    <property type="entry name" value="3-OXO-5-ALPHA-STEROID 4-DEHYDROGENASE"/>
    <property type="match status" value="1"/>
</dbReference>
<keyword evidence="13" id="KW-1185">Reference proteome</keyword>
<dbReference type="PROSITE" id="PS50244">
    <property type="entry name" value="S5A_REDUCTASE"/>
    <property type="match status" value="1"/>
</dbReference>
<feature type="transmembrane region" description="Helical" evidence="10">
    <location>
        <begin position="274"/>
        <end position="293"/>
    </location>
</feature>
<sequence length="318" mass="36209">MRITVTKRLSSDTKGAAAAAKAPSSSGSRYPLTVEVPDTATVDDLKLAITKQVKSMYPDRQRLTFGDKKNVLESGNTLEKYAVNDGDTVYVKDLGPQIGWQTVFYIEYLGPIIFHYLVYNFPKLFYGTAFEHSEIQRRVYILIMGHFIKRELESAFVHRFSHGTMPLMNVFKNSFHYHMLSGLNLAYWIYSPKSAEGTLLAAKLSNPLLMAILTGVFLFAELSNLKTHITLRNLRPPGTRVRRIPYGYGFDIVSCPNYLFETIAWVAIAAMTRSFAALLFLIVSSGQMYIWAIKKHKQYKREFPDYPKSRKAMLPFIA</sequence>
<gene>
    <name evidence="12" type="primary">TSC13</name>
    <name evidence="12" type="ORF">LPJ64_000605</name>
</gene>
<comment type="subcellular location">
    <subcellularLocation>
        <location evidence="1">Endoplasmic reticulum membrane</location>
        <topology evidence="1">Multi-pass membrane protein</topology>
    </subcellularLocation>
</comment>
<evidence type="ECO:0000256" key="10">
    <source>
        <dbReference type="SAM" id="Phobius"/>
    </source>
</evidence>
<feature type="transmembrane region" description="Helical" evidence="10">
    <location>
        <begin position="204"/>
        <end position="225"/>
    </location>
</feature>
<keyword evidence="4 10" id="KW-0812">Transmembrane</keyword>
<evidence type="ECO:0000256" key="5">
    <source>
        <dbReference type="ARBA" id="ARBA00022857"/>
    </source>
</evidence>
<dbReference type="PROSITE" id="PS50053">
    <property type="entry name" value="UBIQUITIN_2"/>
    <property type="match status" value="1"/>
</dbReference>
<dbReference type="CDD" id="cd01801">
    <property type="entry name" value="Ubl_TECR_like"/>
    <property type="match status" value="1"/>
</dbReference>
<dbReference type="PANTHER" id="PTHR10556:SF28">
    <property type="entry name" value="VERY-LONG-CHAIN ENOYL-COA REDUCTASE"/>
    <property type="match status" value="1"/>
</dbReference>
<evidence type="ECO:0000256" key="8">
    <source>
        <dbReference type="ARBA" id="ARBA00023098"/>
    </source>
</evidence>
<dbReference type="Gene3D" id="1.20.120.1630">
    <property type="match status" value="1"/>
</dbReference>
<keyword evidence="7 12" id="KW-0560">Oxidoreductase</keyword>
<dbReference type="SMART" id="SM00213">
    <property type="entry name" value="UBQ"/>
    <property type="match status" value="1"/>
</dbReference>
<dbReference type="EMBL" id="JANBOH010000012">
    <property type="protein sequence ID" value="KAJ1648069.1"/>
    <property type="molecule type" value="Genomic_DNA"/>
</dbReference>
<evidence type="ECO:0000259" key="11">
    <source>
        <dbReference type="PROSITE" id="PS50053"/>
    </source>
</evidence>
<evidence type="ECO:0000256" key="6">
    <source>
        <dbReference type="ARBA" id="ARBA00022989"/>
    </source>
</evidence>
<dbReference type="EC" id="1.3.1.93" evidence="12"/>
<accession>A0A9W8CMW2</accession>
<dbReference type="InterPro" id="IPR029071">
    <property type="entry name" value="Ubiquitin-like_domsf"/>
</dbReference>
<dbReference type="InterPro" id="IPR000626">
    <property type="entry name" value="Ubiquitin-like_dom"/>
</dbReference>
<dbReference type="AlphaFoldDB" id="A0A9W8CMW2"/>
<dbReference type="Pfam" id="PF00240">
    <property type="entry name" value="ubiquitin"/>
    <property type="match status" value="1"/>
</dbReference>
<comment type="caution">
    <text evidence="12">The sequence shown here is derived from an EMBL/GenBank/DDBJ whole genome shotgun (WGS) entry which is preliminary data.</text>
</comment>
<keyword evidence="8" id="KW-0443">Lipid metabolism</keyword>
<protein>
    <submittedName>
        <fullName evidence="12">3-oxo-5a-steroid 4- dehydrogenase</fullName>
        <ecNumber evidence="12">1.3.1.93</ecNumber>
    </submittedName>
</protein>
<proteinExistence type="inferred from homology"/>
<dbReference type="InterPro" id="IPR039357">
    <property type="entry name" value="SRD5A/TECR"/>
</dbReference>
<evidence type="ECO:0000313" key="13">
    <source>
        <dbReference type="Proteomes" id="UP001145021"/>
    </source>
</evidence>
<dbReference type="Pfam" id="PF02544">
    <property type="entry name" value="Steroid_dh"/>
    <property type="match status" value="1"/>
</dbReference>
<dbReference type="Proteomes" id="UP001145021">
    <property type="component" value="Unassembled WGS sequence"/>
</dbReference>